<dbReference type="KEGG" id="ndp:E2C04_04500"/>
<dbReference type="EMBL" id="CP038462">
    <property type="protein sequence ID" value="QCC76656.1"/>
    <property type="molecule type" value="Genomic_DNA"/>
</dbReference>
<reference evidence="2 3" key="1">
    <citation type="journal article" date="2008" name="Int. J. Syst. Evol. Microbiol.">
        <title>Nocardioides daphniae sp. nov., isolated from Daphnia cucullata (Crustacea: Cladocera).</title>
        <authorList>
            <person name="Toth E.M."/>
            <person name="Keki Z."/>
            <person name="Homonnay Z.G."/>
            <person name="Borsodi A.K."/>
            <person name="Marialigeti K."/>
            <person name="Schumann P."/>
        </authorList>
    </citation>
    <scope>NUCLEOTIDE SEQUENCE [LARGE SCALE GENOMIC DNA]</scope>
    <source>
        <strain evidence="2 3">JCM 16608</strain>
    </source>
</reference>
<name>A0A4P7U9K8_9ACTN</name>
<evidence type="ECO:0000313" key="3">
    <source>
        <dbReference type="Proteomes" id="UP000297025"/>
    </source>
</evidence>
<dbReference type="OrthoDB" id="4793383at2"/>
<evidence type="ECO:0000313" key="2">
    <source>
        <dbReference type="EMBL" id="QCC76656.1"/>
    </source>
</evidence>
<dbReference type="Proteomes" id="UP000297025">
    <property type="component" value="Chromosome"/>
</dbReference>
<proteinExistence type="predicted"/>
<feature type="region of interest" description="Disordered" evidence="1">
    <location>
        <begin position="269"/>
        <end position="288"/>
    </location>
</feature>
<dbReference type="AlphaFoldDB" id="A0A4P7U9K8"/>
<dbReference type="RefSeq" id="WP_135831705.1">
    <property type="nucleotide sequence ID" value="NZ_CP038462.1"/>
</dbReference>
<protein>
    <recommendedName>
        <fullName evidence="4">PqqD family peptide modification chaperone</fullName>
    </recommendedName>
</protein>
<accession>A0A4P7U9K8</accession>
<gene>
    <name evidence="2" type="ORF">E2C04_04500</name>
</gene>
<organism evidence="2 3">
    <name type="scientific">Nocardioides daphniae</name>
    <dbReference type="NCBI Taxonomy" id="402297"/>
    <lineage>
        <taxon>Bacteria</taxon>
        <taxon>Bacillati</taxon>
        <taxon>Actinomycetota</taxon>
        <taxon>Actinomycetes</taxon>
        <taxon>Propionibacteriales</taxon>
        <taxon>Nocardioidaceae</taxon>
        <taxon>Nocardioides</taxon>
    </lineage>
</organism>
<evidence type="ECO:0000256" key="1">
    <source>
        <dbReference type="SAM" id="MobiDB-lite"/>
    </source>
</evidence>
<evidence type="ECO:0008006" key="4">
    <source>
        <dbReference type="Google" id="ProtNLM"/>
    </source>
</evidence>
<sequence>MVEMNGASDLAPVVLRVMGVVVHLRATGGRAAELRADLVRAWERCLEETSEAPAATVEICLDDDPDLVVRARARGAVAGTDLFLVMDEVSSSLTQTTLEQVVGTRWLLHACALADTTTGRTVVLVAPSGTGKTTASRTLGQSLGYLTDETAVIALDGSIVPFAKPLSLLVDGKRPKRQVSPAEAGLVVAPPDCTVVAVALLQRESEPTEVRVEDVPMVEGLSILAEQTSSLHLLDRPLHTVANLLNARRAAPSRLLRGRRPGARRQLLAARARPGRRPRPRGGPPVSSSLVNVRRLPVIDEYVEDGRSAVLVEGRALTLSEIATYVLSRIDEEWTAYDALVATVEEEVGAPPEGSTGEALEQLLRDLAGHHLVELDEVGSDAPA</sequence>
<dbReference type="SUPFAM" id="SSF53795">
    <property type="entry name" value="PEP carboxykinase-like"/>
    <property type="match status" value="1"/>
</dbReference>